<evidence type="ECO:0000256" key="7">
    <source>
        <dbReference type="HAMAP-Rule" id="MF_00415"/>
    </source>
</evidence>
<keyword evidence="5 7" id="KW-0975">Bacterial flagellum</keyword>
<protein>
    <recommendedName>
        <fullName evidence="7">Flagellar L-ring protein</fullName>
    </recommendedName>
    <alternativeName>
        <fullName evidence="7">Basal body L-ring protein</fullName>
    </alternativeName>
</protein>
<keyword evidence="8" id="KW-0282">Flagellum</keyword>
<dbReference type="EMBL" id="RKQL01000002">
    <property type="protein sequence ID" value="RPE70555.1"/>
    <property type="molecule type" value="Genomic_DNA"/>
</dbReference>
<keyword evidence="6 7" id="KW-0998">Cell outer membrane</keyword>
<dbReference type="GO" id="GO:0009427">
    <property type="term" value="C:bacterial-type flagellum basal body, distal rod, L ring"/>
    <property type="evidence" value="ECO:0007669"/>
    <property type="project" value="InterPro"/>
</dbReference>
<keyword evidence="9" id="KW-1185">Reference proteome</keyword>
<evidence type="ECO:0000256" key="6">
    <source>
        <dbReference type="ARBA" id="ARBA00023237"/>
    </source>
</evidence>
<evidence type="ECO:0000256" key="3">
    <source>
        <dbReference type="ARBA" id="ARBA00022729"/>
    </source>
</evidence>
<comment type="function">
    <text evidence="1 7">Assembles around the rod to form the L-ring and probably protects the motor/basal body from shearing forces during rotation.</text>
</comment>
<comment type="subunit">
    <text evidence="7">The basal body constitutes a major portion of the flagellar organelle and consists of four rings (L,P,S, and M) mounted on a central rod.</text>
</comment>
<comment type="caution">
    <text evidence="8">The sequence shown here is derived from an EMBL/GenBank/DDBJ whole genome shotgun (WGS) entry which is preliminary data.</text>
</comment>
<dbReference type="PANTHER" id="PTHR34933:SF1">
    <property type="entry name" value="FLAGELLAR L-RING PROTEIN"/>
    <property type="match status" value="1"/>
</dbReference>
<evidence type="ECO:0000256" key="4">
    <source>
        <dbReference type="ARBA" id="ARBA00023136"/>
    </source>
</evidence>
<keyword evidence="8" id="KW-0969">Cilium</keyword>
<dbReference type="GO" id="GO:0003774">
    <property type="term" value="F:cytoskeletal motor activity"/>
    <property type="evidence" value="ECO:0007669"/>
    <property type="project" value="InterPro"/>
</dbReference>
<organism evidence="8 9">
    <name type="scientific">Tibeticola sediminis</name>
    <dbReference type="NCBI Taxonomy" id="1917811"/>
    <lineage>
        <taxon>Bacteria</taxon>
        <taxon>Pseudomonadati</taxon>
        <taxon>Pseudomonadota</taxon>
        <taxon>Betaproteobacteria</taxon>
        <taxon>Burkholderiales</taxon>
        <taxon>Comamonadaceae</taxon>
        <taxon>Tibeticola</taxon>
    </lineage>
</organism>
<name>A0A3N4UPL9_9BURK</name>
<gene>
    <name evidence="7" type="primary">flgH</name>
    <name evidence="8" type="ORF">EDC62_1037</name>
</gene>
<evidence type="ECO:0000313" key="8">
    <source>
        <dbReference type="EMBL" id="RPE70555.1"/>
    </source>
</evidence>
<dbReference type="PROSITE" id="PS51257">
    <property type="entry name" value="PROKAR_LIPOPROTEIN"/>
    <property type="match status" value="1"/>
</dbReference>
<evidence type="ECO:0000256" key="2">
    <source>
        <dbReference type="ARBA" id="ARBA00006929"/>
    </source>
</evidence>
<comment type="subcellular location">
    <subcellularLocation>
        <location evidence="7">Cell outer membrane</location>
        <topology evidence="7">Lipid-anchor</topology>
    </subcellularLocation>
    <subcellularLocation>
        <location evidence="7">Bacterial flagellum basal body</location>
    </subcellularLocation>
</comment>
<reference evidence="8 9" key="1">
    <citation type="submission" date="2018-11" db="EMBL/GenBank/DDBJ databases">
        <title>Genomic Encyclopedia of Type Strains, Phase IV (KMG-IV): sequencing the most valuable type-strain genomes for metagenomic binning, comparative biology and taxonomic classification.</title>
        <authorList>
            <person name="Goeker M."/>
        </authorList>
    </citation>
    <scope>NUCLEOTIDE SEQUENCE [LARGE SCALE GENOMIC DNA]</scope>
    <source>
        <strain evidence="8 9">DSM 101684</strain>
    </source>
</reference>
<keyword evidence="8" id="KW-0966">Cell projection</keyword>
<evidence type="ECO:0000256" key="5">
    <source>
        <dbReference type="ARBA" id="ARBA00023143"/>
    </source>
</evidence>
<keyword evidence="7" id="KW-0449">Lipoprotein</keyword>
<dbReference type="PANTHER" id="PTHR34933">
    <property type="entry name" value="FLAGELLAR L-RING PROTEIN"/>
    <property type="match status" value="1"/>
</dbReference>
<evidence type="ECO:0000256" key="1">
    <source>
        <dbReference type="ARBA" id="ARBA00002591"/>
    </source>
</evidence>
<dbReference type="InterPro" id="IPR000527">
    <property type="entry name" value="Flag_Lring"/>
</dbReference>
<dbReference type="HAMAP" id="MF_00415">
    <property type="entry name" value="FlgH"/>
    <property type="match status" value="1"/>
</dbReference>
<dbReference type="AlphaFoldDB" id="A0A3N4UPL9"/>
<dbReference type="PRINTS" id="PR01008">
    <property type="entry name" value="FLGLRINGFLGH"/>
</dbReference>
<comment type="similarity">
    <text evidence="2 7">Belongs to the FlgH family.</text>
</comment>
<proteinExistence type="inferred from homology"/>
<keyword evidence="4 7" id="KW-0472">Membrane</keyword>
<sequence length="245" mass="25720">MLGRGVRGATRGDRLFRSPAVGWVVLACAFTLGGCVSPPRLEAQAPIQPLPSPAEPAPLDARAAANGAIWQSNTNIALFEDGRAHRVGDLITILVKENANATKASNTAVKQSDDVSAGLKSLFGKPVTLGGGYSPDIGMSSSTKFSGDGSTAQSNSFTTTLQATVTRVWPNGNLEISGQKEVTLNGGREFIRVAGVVRAQDVSPQNTVLSTQIANARVEYSGNGDVYAAAKVPWLTSFFLSLWPF</sequence>
<evidence type="ECO:0000313" key="9">
    <source>
        <dbReference type="Proteomes" id="UP000272193"/>
    </source>
</evidence>
<accession>A0A3N4UPL9</accession>
<dbReference type="Pfam" id="PF02107">
    <property type="entry name" value="FlgH"/>
    <property type="match status" value="1"/>
</dbReference>
<dbReference type="Proteomes" id="UP000272193">
    <property type="component" value="Unassembled WGS sequence"/>
</dbReference>
<dbReference type="GO" id="GO:0009279">
    <property type="term" value="C:cell outer membrane"/>
    <property type="evidence" value="ECO:0007669"/>
    <property type="project" value="UniProtKB-SubCell"/>
</dbReference>
<keyword evidence="3 7" id="KW-0732">Signal</keyword>
<dbReference type="GO" id="GO:0071973">
    <property type="term" value="P:bacterial-type flagellum-dependent cell motility"/>
    <property type="evidence" value="ECO:0007669"/>
    <property type="project" value="InterPro"/>
</dbReference>